<keyword evidence="3" id="KW-1185">Reference proteome</keyword>
<dbReference type="KEGG" id="ngf:FRF71_14910"/>
<evidence type="ECO:0000313" key="2">
    <source>
        <dbReference type="EMBL" id="QEA17321.1"/>
    </source>
</evidence>
<evidence type="ECO:0000259" key="1">
    <source>
        <dbReference type="PROSITE" id="PS51819"/>
    </source>
</evidence>
<sequence length="143" mass="15768">MSRMIFVNLPVADLPHATRFYTALGFANNPQFTDETAACMVWSDAIYVMLLTHPKWQGFTTRPICPQGSSEVSLALALDDRAEVDKLVELGAAHGGTADVNPPEDHGFMYQRTILDPDGHVWEPFWMDPAFAGGEAKTEEVGQ</sequence>
<dbReference type="InterPro" id="IPR029068">
    <property type="entry name" value="Glyas_Bleomycin-R_OHBP_Dase"/>
</dbReference>
<accession>A0A5B8S6Y3</accession>
<dbReference type="RefSeq" id="WP_147091400.1">
    <property type="nucleotide sequence ID" value="NZ_BAABJD010000002.1"/>
</dbReference>
<gene>
    <name evidence="2" type="ORF">FRF71_14910</name>
</gene>
<dbReference type="Proteomes" id="UP000321172">
    <property type="component" value="Chromosome"/>
</dbReference>
<evidence type="ECO:0000313" key="3">
    <source>
        <dbReference type="Proteomes" id="UP000321172"/>
    </source>
</evidence>
<dbReference type="SUPFAM" id="SSF54593">
    <property type="entry name" value="Glyoxalase/Bleomycin resistance protein/Dihydroxybiphenyl dioxygenase"/>
    <property type="match status" value="1"/>
</dbReference>
<dbReference type="OrthoDB" id="9798430at2"/>
<name>A0A5B8S6Y3_9SPHN</name>
<dbReference type="AlphaFoldDB" id="A0A5B8S6Y3"/>
<dbReference type="PROSITE" id="PS51819">
    <property type="entry name" value="VOC"/>
    <property type="match status" value="1"/>
</dbReference>
<dbReference type="GO" id="GO:0016829">
    <property type="term" value="F:lyase activity"/>
    <property type="evidence" value="ECO:0007669"/>
    <property type="project" value="UniProtKB-KW"/>
</dbReference>
<feature type="domain" description="VOC" evidence="1">
    <location>
        <begin position="3"/>
        <end position="127"/>
    </location>
</feature>
<organism evidence="2 3">
    <name type="scientific">Novosphingobium ginsenosidimutans</name>
    <dbReference type="NCBI Taxonomy" id="1176536"/>
    <lineage>
        <taxon>Bacteria</taxon>
        <taxon>Pseudomonadati</taxon>
        <taxon>Pseudomonadota</taxon>
        <taxon>Alphaproteobacteria</taxon>
        <taxon>Sphingomonadales</taxon>
        <taxon>Sphingomonadaceae</taxon>
        <taxon>Novosphingobium</taxon>
    </lineage>
</organism>
<dbReference type="Gene3D" id="3.10.180.10">
    <property type="entry name" value="2,3-Dihydroxybiphenyl 1,2-Dioxygenase, domain 1"/>
    <property type="match status" value="1"/>
</dbReference>
<dbReference type="InterPro" id="IPR053863">
    <property type="entry name" value="Glyoxy/Ble-like_N"/>
</dbReference>
<dbReference type="InterPro" id="IPR037523">
    <property type="entry name" value="VOC_core"/>
</dbReference>
<dbReference type="PANTHER" id="PTHR36503:SF2">
    <property type="entry name" value="BLR2408 PROTEIN"/>
    <property type="match status" value="1"/>
</dbReference>
<reference evidence="2 3" key="1">
    <citation type="journal article" date="2013" name="J. Microbiol. Biotechnol.">
        <title>Novosphingobium ginsenosidimutans sp. nov., with the ability to convert ginsenoside.</title>
        <authorList>
            <person name="Kim J.K."/>
            <person name="He D."/>
            <person name="Liu Q.M."/>
            <person name="Park H.Y."/>
            <person name="Jung M.S."/>
            <person name="Yoon M.H."/>
            <person name="Kim S.C."/>
            <person name="Im W.T."/>
        </authorList>
    </citation>
    <scope>NUCLEOTIDE SEQUENCE [LARGE SCALE GENOMIC DNA]</scope>
    <source>
        <strain evidence="2 3">FW-6</strain>
    </source>
</reference>
<protein>
    <submittedName>
        <fullName evidence="2">Lactoylglutathione lyase</fullName>
    </submittedName>
</protein>
<keyword evidence="2" id="KW-0456">Lyase</keyword>
<dbReference type="Pfam" id="PF22677">
    <property type="entry name" value="Ble-like_N"/>
    <property type="match status" value="1"/>
</dbReference>
<dbReference type="EMBL" id="CP042345">
    <property type="protein sequence ID" value="QEA17321.1"/>
    <property type="molecule type" value="Genomic_DNA"/>
</dbReference>
<proteinExistence type="predicted"/>
<dbReference type="PANTHER" id="PTHR36503">
    <property type="entry name" value="BLR2520 PROTEIN"/>
    <property type="match status" value="1"/>
</dbReference>